<organism evidence="2 3">
    <name type="scientific">Salipaludibacillus keqinensis</name>
    <dbReference type="NCBI Taxonomy" id="2045207"/>
    <lineage>
        <taxon>Bacteria</taxon>
        <taxon>Bacillati</taxon>
        <taxon>Bacillota</taxon>
        <taxon>Bacilli</taxon>
        <taxon>Bacillales</taxon>
        <taxon>Bacillaceae</taxon>
    </lineage>
</organism>
<comment type="caution">
    <text evidence="2">The sequence shown here is derived from an EMBL/GenBank/DDBJ whole genome shotgun (WGS) entry which is preliminary data.</text>
</comment>
<dbReference type="OrthoDB" id="2658554at2"/>
<gene>
    <name evidence="2" type="ORF">CR194_00540</name>
</gene>
<dbReference type="PANTHER" id="PTHR39177:SF1">
    <property type="entry name" value="ABC TRANSPORTER PERMEASE YTRC-RELATED"/>
    <property type="match status" value="1"/>
</dbReference>
<dbReference type="PANTHER" id="PTHR39177">
    <property type="entry name" value="ABC TRANSPORTER PERMEASE YTRC-RELATED"/>
    <property type="match status" value="1"/>
</dbReference>
<dbReference type="InterPro" id="IPR053046">
    <property type="entry name" value="ABC-5_transporter"/>
</dbReference>
<feature type="transmembrane region" description="Helical" evidence="1">
    <location>
        <begin position="182"/>
        <end position="203"/>
    </location>
</feature>
<sequence length="336" mass="39283">MFRKALWYQNYKQTRMIIWMILALFVLHMPFQSILSLETWQEREEQAQQIEDYVYEVQAWDVLQIFSQGLLPLILSISIITLACLLIGLERNTRRNDFTFSLPFTRKHLFLAKWCYGVVAISLFHLINFFIAYFIIYQSEYRSSLYLVSWIELLWGPLLGFIMFFTFALLIGTFSGEMISQVVLTISLGILPLGVFLLIQEMINVHFRVHLSSHIWIEYLTPFMYVFSITTSVQAILMPIILTGLFLWLAVYLYERNKIEHNGDFLIFKVLNPIFLVIITFCFSLLGGMIVSSLAPWNADALRILSYWIGFTTFLLFSLLLANKLLSMNIMFKGKA</sequence>
<protein>
    <recommendedName>
        <fullName evidence="4">ABC transporter permease</fullName>
    </recommendedName>
</protein>
<accession>A0A323TMX4</accession>
<proteinExistence type="predicted"/>
<keyword evidence="1" id="KW-0472">Membrane</keyword>
<feature type="transmembrane region" description="Helical" evidence="1">
    <location>
        <begin position="223"/>
        <end position="254"/>
    </location>
</feature>
<dbReference type="EMBL" id="PDOD01000001">
    <property type="protein sequence ID" value="PYZ94063.1"/>
    <property type="molecule type" value="Genomic_DNA"/>
</dbReference>
<reference evidence="2 3" key="1">
    <citation type="submission" date="2017-10" db="EMBL/GenBank/DDBJ databases">
        <title>Bacillus sp. nov., a halophilic bacterium isolated from a Keqin Lake.</title>
        <authorList>
            <person name="Wang H."/>
        </authorList>
    </citation>
    <scope>NUCLEOTIDE SEQUENCE [LARGE SCALE GENOMIC DNA]</scope>
    <source>
        <strain evidence="2 3">KQ-12</strain>
    </source>
</reference>
<dbReference type="RefSeq" id="WP_110607698.1">
    <property type="nucleotide sequence ID" value="NZ_PDOD01000001.1"/>
</dbReference>
<name>A0A323TMX4_9BACI</name>
<feature type="transmembrane region" description="Helical" evidence="1">
    <location>
        <begin position="16"/>
        <end position="35"/>
    </location>
</feature>
<keyword evidence="1" id="KW-0812">Transmembrane</keyword>
<keyword evidence="1" id="KW-1133">Transmembrane helix</keyword>
<feature type="transmembrane region" description="Helical" evidence="1">
    <location>
        <begin position="70"/>
        <end position="89"/>
    </location>
</feature>
<feature type="transmembrane region" description="Helical" evidence="1">
    <location>
        <begin position="110"/>
        <end position="136"/>
    </location>
</feature>
<evidence type="ECO:0008006" key="4">
    <source>
        <dbReference type="Google" id="ProtNLM"/>
    </source>
</evidence>
<evidence type="ECO:0000256" key="1">
    <source>
        <dbReference type="SAM" id="Phobius"/>
    </source>
</evidence>
<evidence type="ECO:0000313" key="3">
    <source>
        <dbReference type="Proteomes" id="UP000248214"/>
    </source>
</evidence>
<dbReference type="InterPro" id="IPR023264">
    <property type="entry name" value="ABC_transptr_acetoin_YtrC/YtrD"/>
</dbReference>
<dbReference type="AlphaFoldDB" id="A0A323TMX4"/>
<feature type="transmembrane region" description="Helical" evidence="1">
    <location>
        <begin position="304"/>
        <end position="326"/>
    </location>
</feature>
<keyword evidence="3" id="KW-1185">Reference proteome</keyword>
<evidence type="ECO:0000313" key="2">
    <source>
        <dbReference type="EMBL" id="PYZ94063.1"/>
    </source>
</evidence>
<dbReference type="Proteomes" id="UP000248214">
    <property type="component" value="Unassembled WGS sequence"/>
</dbReference>
<feature type="transmembrane region" description="Helical" evidence="1">
    <location>
        <begin position="266"/>
        <end position="292"/>
    </location>
</feature>
<feature type="transmembrane region" description="Helical" evidence="1">
    <location>
        <begin position="148"/>
        <end position="170"/>
    </location>
</feature>
<dbReference type="PRINTS" id="PR02026">
    <property type="entry name" value="YTRCYTRDABC"/>
</dbReference>